<dbReference type="EMBL" id="DRBS01000223">
    <property type="protein sequence ID" value="HDD44357.1"/>
    <property type="molecule type" value="Genomic_DNA"/>
</dbReference>
<comment type="caution">
    <text evidence="2">The sequence shown here is derived from an EMBL/GenBank/DDBJ whole genome shotgun (WGS) entry which is preliminary data.</text>
</comment>
<accession>A0A7C0Y4K6</accession>
<sequence>MRETEEWKFFSIKVWIILFLTGFLLIYKQAYSKVSGYCSDCHTMHYSQGGQILATWKTGGPFKALLIGDCVFCHTGTNDGTNKTPYVYSTSTPIYNFGSTRNTLAGGNFYWVTLNDNYGHNVAGIANPDTLSDPPGFKENYGSKGRSSWLGQQITCAGTYGCHGDPAKSDPVEAILGAHHNNIIRNNGTASADTIAKSYRFLLDIKGTEDPDWELTLSTTDHNGYYAVDANSDSGGPADEASINYLCGECHGQFHYDTESNSYASPWLRHPTDYDMNNVKSKEYGNYPNTSVFSGKLGVSATGDYFADVPLGNTQGTVLSKVLQSNGDAIVLCISCHRAHATPYDDILRWNYRNWPGIPDDQNGCLACHTIKY</sequence>
<evidence type="ECO:0000256" key="1">
    <source>
        <dbReference type="SAM" id="Phobius"/>
    </source>
</evidence>
<gene>
    <name evidence="2" type="ORF">ENG63_05810</name>
</gene>
<dbReference type="SUPFAM" id="SSF48695">
    <property type="entry name" value="Multiheme cytochromes"/>
    <property type="match status" value="2"/>
</dbReference>
<keyword evidence="1" id="KW-0812">Transmembrane</keyword>
<name>A0A7C0Y4K6_DESA2</name>
<reference evidence="2" key="1">
    <citation type="journal article" date="2020" name="mSystems">
        <title>Genome- and Community-Level Interaction Insights into Carbon Utilization and Element Cycling Functions of Hydrothermarchaeota in Hydrothermal Sediment.</title>
        <authorList>
            <person name="Zhou Z."/>
            <person name="Liu Y."/>
            <person name="Xu W."/>
            <person name="Pan J."/>
            <person name="Luo Z.H."/>
            <person name="Li M."/>
        </authorList>
    </citation>
    <scope>NUCLEOTIDE SEQUENCE [LARGE SCALE GENOMIC DNA]</scope>
    <source>
        <strain evidence="2">HyVt-233</strain>
    </source>
</reference>
<dbReference type="AlphaFoldDB" id="A0A7C0Y4K6"/>
<protein>
    <recommendedName>
        <fullName evidence="3">Doubled CXXCH motif domain-containing protein</fullName>
    </recommendedName>
</protein>
<evidence type="ECO:0008006" key="3">
    <source>
        <dbReference type="Google" id="ProtNLM"/>
    </source>
</evidence>
<proteinExistence type="predicted"/>
<organism evidence="2">
    <name type="scientific">Desulfofervidus auxilii</name>
    <dbReference type="NCBI Taxonomy" id="1621989"/>
    <lineage>
        <taxon>Bacteria</taxon>
        <taxon>Pseudomonadati</taxon>
        <taxon>Thermodesulfobacteriota</taxon>
        <taxon>Candidatus Desulfofervidia</taxon>
        <taxon>Candidatus Desulfofervidales</taxon>
        <taxon>Candidatus Desulfofervidaceae</taxon>
        <taxon>Candidatus Desulfofervidus</taxon>
    </lineage>
</organism>
<evidence type="ECO:0000313" key="2">
    <source>
        <dbReference type="EMBL" id="HDD44357.1"/>
    </source>
</evidence>
<dbReference type="InterPro" id="IPR036280">
    <property type="entry name" value="Multihaem_cyt_sf"/>
</dbReference>
<keyword evidence="1" id="KW-0472">Membrane</keyword>
<keyword evidence="1" id="KW-1133">Transmembrane helix</keyword>
<feature type="transmembrane region" description="Helical" evidence="1">
    <location>
        <begin position="12"/>
        <end position="31"/>
    </location>
</feature>
<dbReference type="Proteomes" id="UP000886289">
    <property type="component" value="Unassembled WGS sequence"/>
</dbReference>